<proteinExistence type="inferred from homology"/>
<dbReference type="NCBIfam" id="TIGR00340">
    <property type="entry name" value="zpr1_rel"/>
    <property type="match status" value="1"/>
</dbReference>
<dbReference type="Pfam" id="PF22794">
    <property type="entry name" value="jr-ZPR1"/>
    <property type="match status" value="1"/>
</dbReference>
<keyword evidence="7" id="KW-1185">Reference proteome</keyword>
<accession>F8AN88</accession>
<keyword evidence="2" id="KW-0479">Metal-binding</keyword>
<dbReference type="PANTHER" id="PTHR10876">
    <property type="entry name" value="ZINC FINGER PROTEIN ZPR1"/>
    <property type="match status" value="1"/>
</dbReference>
<evidence type="ECO:0000313" key="6">
    <source>
        <dbReference type="EMBL" id="AEH07009.1"/>
    </source>
</evidence>
<gene>
    <name evidence="6" type="ordered locus">Metok_1039</name>
</gene>
<dbReference type="Gene3D" id="2.60.120.1040">
    <property type="entry name" value="ZPR1, A/B domain"/>
    <property type="match status" value="1"/>
</dbReference>
<protein>
    <submittedName>
        <fullName evidence="6">ZPR1-related zinc finger protein</fullName>
    </submittedName>
</protein>
<dbReference type="AlphaFoldDB" id="F8AN88"/>
<evidence type="ECO:0000313" key="7">
    <source>
        <dbReference type="Proteomes" id="UP000009296"/>
    </source>
</evidence>
<feature type="domain" description="Zinc finger ZPR1-type" evidence="5">
    <location>
        <begin position="15"/>
        <end position="172"/>
    </location>
</feature>
<dbReference type="eggNOG" id="arCOG04265">
    <property type="taxonomic scope" value="Archaea"/>
</dbReference>
<dbReference type="Proteomes" id="UP000009296">
    <property type="component" value="Chromosome"/>
</dbReference>
<dbReference type="EMBL" id="CP002792">
    <property type="protein sequence ID" value="AEH07009.1"/>
    <property type="molecule type" value="Genomic_DNA"/>
</dbReference>
<evidence type="ECO:0000256" key="2">
    <source>
        <dbReference type="ARBA" id="ARBA00022723"/>
    </source>
</evidence>
<sequence>MNIGENMETKSVNVIDCPICGAKNSLKIITNELDIPYFGKVIETTMICDKCKYRKSDILPVEVKEPKRFILKICGEEDLNKRVIKSSTGYIKIPELGFEVKPGPASQGYISNVEGVLNRLEDSLKTLIKWTETNEEKKKAEEIMEKIEDIKNGKETATLIIEDPLGHSAIIGDGVKEETLTEEEVNLLNSINVIFMDKNELSNKNNKII</sequence>
<dbReference type="PANTHER" id="PTHR10876:SF0">
    <property type="entry name" value="ZINC FINGER PROTEIN ZPR1"/>
    <property type="match status" value="1"/>
</dbReference>
<dbReference type="KEGG" id="mok:Metok_1039"/>
<dbReference type="InterPro" id="IPR004457">
    <property type="entry name" value="Znf_ZPR1"/>
</dbReference>
<evidence type="ECO:0000256" key="1">
    <source>
        <dbReference type="ARBA" id="ARBA00008354"/>
    </source>
</evidence>
<organism evidence="6 7">
    <name type="scientific">Methanothermococcus okinawensis (strain DSM 14208 / JCM 11175 / IH1)</name>
    <dbReference type="NCBI Taxonomy" id="647113"/>
    <lineage>
        <taxon>Archaea</taxon>
        <taxon>Methanobacteriati</taxon>
        <taxon>Methanobacteriota</taxon>
        <taxon>Methanomada group</taxon>
        <taxon>Methanococci</taxon>
        <taxon>Methanococcales</taxon>
        <taxon>Methanococcaceae</taxon>
        <taxon>Methanothermococcus</taxon>
    </lineage>
</organism>
<dbReference type="InterPro" id="IPR042452">
    <property type="entry name" value="ZPR1_Znf1/2"/>
</dbReference>
<dbReference type="GO" id="GO:0008270">
    <property type="term" value="F:zinc ion binding"/>
    <property type="evidence" value="ECO:0007669"/>
    <property type="project" value="UniProtKB-KW"/>
</dbReference>
<dbReference type="InterPro" id="IPR040141">
    <property type="entry name" value="ZPR1"/>
</dbReference>
<dbReference type="FunFam" id="2.60.120.1040:FF:000008">
    <property type="entry name" value="Zn finger containing protein"/>
    <property type="match status" value="1"/>
</dbReference>
<name>F8AN88_METOI</name>
<dbReference type="Gene3D" id="2.20.25.420">
    <property type="entry name" value="ZPR1, zinc finger domain"/>
    <property type="match status" value="1"/>
</dbReference>
<dbReference type="NCBIfam" id="TIGR00310">
    <property type="entry name" value="ZPR1_znf"/>
    <property type="match status" value="1"/>
</dbReference>
<keyword evidence="3" id="KW-0863">Zinc-finger</keyword>
<evidence type="ECO:0000256" key="4">
    <source>
        <dbReference type="ARBA" id="ARBA00022833"/>
    </source>
</evidence>
<keyword evidence="4" id="KW-0862">Zinc</keyword>
<dbReference type="STRING" id="647113.Metok_1039"/>
<dbReference type="HOGENOM" id="CLU_107446_0_0_2"/>
<dbReference type="InterPro" id="IPR056180">
    <property type="entry name" value="ZPR1_jr_dom"/>
</dbReference>
<evidence type="ECO:0000259" key="5">
    <source>
        <dbReference type="SMART" id="SM00709"/>
    </source>
</evidence>
<dbReference type="InterPro" id="IPR004470">
    <property type="entry name" value="ZPR1-like_arc"/>
</dbReference>
<evidence type="ECO:0000256" key="3">
    <source>
        <dbReference type="ARBA" id="ARBA00022771"/>
    </source>
</evidence>
<dbReference type="Pfam" id="PF03367">
    <property type="entry name" value="Zn_ribbon_ZPR1"/>
    <property type="match status" value="1"/>
</dbReference>
<comment type="similarity">
    <text evidence="1">Belongs to the ZPR1 family.</text>
</comment>
<reference evidence="6" key="1">
    <citation type="submission" date="2011-05" db="EMBL/GenBank/DDBJ databases">
        <title>Complete sequence of chromosome of Methanothermococcus okinawensis IH1.</title>
        <authorList>
            <consortium name="US DOE Joint Genome Institute"/>
            <person name="Lucas S."/>
            <person name="Han J."/>
            <person name="Lapidus A."/>
            <person name="Cheng J.-F."/>
            <person name="Goodwin L."/>
            <person name="Pitluck S."/>
            <person name="Peters L."/>
            <person name="Mikhailova N."/>
            <person name="Held B."/>
            <person name="Han C."/>
            <person name="Tapia R."/>
            <person name="Land M."/>
            <person name="Hauser L."/>
            <person name="Kyrpides N."/>
            <person name="Ivanova N."/>
            <person name="Pagani I."/>
            <person name="Sieprawska-Lupa M."/>
            <person name="Takai K."/>
            <person name="Miyazaki J."/>
            <person name="Whitman W."/>
            <person name="Woyke T."/>
        </authorList>
    </citation>
    <scope>NUCLEOTIDE SEQUENCE [LARGE SCALE GENOMIC DNA]</scope>
    <source>
        <strain evidence="6">IH1</strain>
    </source>
</reference>
<dbReference type="InterPro" id="IPR042451">
    <property type="entry name" value="ZPR1_A/B_dom"/>
</dbReference>
<dbReference type="SMART" id="SM00709">
    <property type="entry name" value="Zpr1"/>
    <property type="match status" value="1"/>
</dbReference>